<comment type="caution">
    <text evidence="1">The sequence shown here is derived from an EMBL/GenBank/DDBJ whole genome shotgun (WGS) entry which is preliminary data.</text>
</comment>
<organism evidence="1 2">
    <name type="scientific">Eisenbergiella tayi</name>
    <dbReference type="NCBI Taxonomy" id="1432052"/>
    <lineage>
        <taxon>Bacteria</taxon>
        <taxon>Bacillati</taxon>
        <taxon>Bacillota</taxon>
        <taxon>Clostridia</taxon>
        <taxon>Lachnospirales</taxon>
        <taxon>Lachnospiraceae</taxon>
        <taxon>Eisenbergiella</taxon>
    </lineage>
</organism>
<sequence length="124" mass="14329">MDLSVNFQKVKRNYMTLTFDDPKSEKGVKVIVVGMPKKKVFDALMDMQDTITEREEAQNAKERSGANRRTIEELYTLTAKILSNNLNGEAISKDWVEENMDIEDMKAFFAQYVRFVKIPDTDPN</sequence>
<evidence type="ECO:0000313" key="1">
    <source>
        <dbReference type="EMBL" id="ODR45086.1"/>
    </source>
</evidence>
<dbReference type="Proteomes" id="UP000094869">
    <property type="component" value="Unassembled WGS sequence"/>
</dbReference>
<gene>
    <name evidence="1" type="ORF">BEI63_30575</name>
</gene>
<dbReference type="RefSeq" id="WP_069408918.1">
    <property type="nucleotide sequence ID" value="NZ_MEHD01000054.1"/>
</dbReference>
<accession>A0ABX3A8K4</accession>
<reference evidence="1 2" key="1">
    <citation type="submission" date="2016-08" db="EMBL/GenBank/DDBJ databases">
        <title>Characterization of Isolates of Eisenbergiella tayi Derived from Blood Cultures, Using Whole Genome Sequencing.</title>
        <authorList>
            <person name="Bernier A.-M."/>
            <person name="Burdz T."/>
            <person name="Wiebe D."/>
            <person name="Bernard K."/>
        </authorList>
    </citation>
    <scope>NUCLEOTIDE SEQUENCE [LARGE SCALE GENOMIC DNA]</scope>
    <source>
        <strain evidence="1 2">NML120146</strain>
    </source>
</reference>
<evidence type="ECO:0000313" key="2">
    <source>
        <dbReference type="Proteomes" id="UP000094869"/>
    </source>
</evidence>
<proteinExistence type="predicted"/>
<dbReference type="EMBL" id="MEHD01000054">
    <property type="protein sequence ID" value="ODR45086.1"/>
    <property type="molecule type" value="Genomic_DNA"/>
</dbReference>
<keyword evidence="2" id="KW-1185">Reference proteome</keyword>
<protein>
    <submittedName>
        <fullName evidence="1">Uncharacterized protein</fullName>
    </submittedName>
</protein>
<name>A0ABX3A8K4_9FIRM</name>